<dbReference type="EMBL" id="LUGH01000349">
    <property type="protein sequence ID" value="OBZ85883.1"/>
    <property type="molecule type" value="Genomic_DNA"/>
</dbReference>
<evidence type="ECO:0000313" key="1">
    <source>
        <dbReference type="EMBL" id="OBZ85883.1"/>
    </source>
</evidence>
<dbReference type="AlphaFoldDB" id="A0A1C7N9S0"/>
<keyword evidence="2" id="KW-1185">Reference proteome</keyword>
<comment type="caution">
    <text evidence="1">The sequence shown here is derived from an EMBL/GenBank/DDBJ whole genome shotgun (WGS) entry which is preliminary data.</text>
</comment>
<proteinExistence type="predicted"/>
<evidence type="ECO:0000313" key="2">
    <source>
        <dbReference type="Proteomes" id="UP000093000"/>
    </source>
</evidence>
<organism evidence="1 2">
    <name type="scientific">Choanephora cucurbitarum</name>
    <dbReference type="NCBI Taxonomy" id="101091"/>
    <lineage>
        <taxon>Eukaryota</taxon>
        <taxon>Fungi</taxon>
        <taxon>Fungi incertae sedis</taxon>
        <taxon>Mucoromycota</taxon>
        <taxon>Mucoromycotina</taxon>
        <taxon>Mucoromycetes</taxon>
        <taxon>Mucorales</taxon>
        <taxon>Mucorineae</taxon>
        <taxon>Choanephoraceae</taxon>
        <taxon>Choanephoroideae</taxon>
        <taxon>Choanephora</taxon>
    </lineage>
</organism>
<accession>A0A1C7N9S0</accession>
<protein>
    <submittedName>
        <fullName evidence="1">Uncharacterized protein</fullName>
    </submittedName>
</protein>
<name>A0A1C7N9S0_9FUNG</name>
<gene>
    <name evidence="1" type="ORF">A0J61_06073</name>
</gene>
<reference evidence="1 2" key="1">
    <citation type="submission" date="2016-03" db="EMBL/GenBank/DDBJ databases">
        <title>Choanephora cucurbitarum.</title>
        <authorList>
            <person name="Min B."/>
            <person name="Park H."/>
            <person name="Park J.-H."/>
            <person name="Shin H.-D."/>
            <person name="Choi I.-G."/>
        </authorList>
    </citation>
    <scope>NUCLEOTIDE SEQUENCE [LARGE SCALE GENOMIC DNA]</scope>
    <source>
        <strain evidence="1 2">KUS-F28377</strain>
    </source>
</reference>
<dbReference type="InParanoid" id="A0A1C7N9S0"/>
<sequence>MVEHNQTVADTIGETRQTLPVFLILTNLTDPLIYYLKKCIRESKEYYYHVMINNTKTPSLITAYLV</sequence>
<dbReference type="Proteomes" id="UP000093000">
    <property type="component" value="Unassembled WGS sequence"/>
</dbReference>